<dbReference type="RefSeq" id="WP_204194192.1">
    <property type="nucleotide sequence ID" value="NZ_JAFEMC010000001.1"/>
</dbReference>
<evidence type="ECO:0000313" key="1">
    <source>
        <dbReference type="EMBL" id="MBM6575364.1"/>
    </source>
</evidence>
<protein>
    <submittedName>
        <fullName evidence="1">Uncharacterized protein</fullName>
    </submittedName>
</protein>
<dbReference type="EMBL" id="JAFEMC010000001">
    <property type="protein sequence ID" value="MBM6575364.1"/>
    <property type="molecule type" value="Genomic_DNA"/>
</dbReference>
<sequence length="88" mass="9887">MSFLFALAIQGAIAKSRVDLNQSQLNIMSDACKAPRQWLVHLGGEAIRFRPSPNAKYKRIDCVLKRLRVSMAPKKLGFIGNEQLSEDK</sequence>
<organism evidence="1 2">
    <name type="scientific">Sphingomonas longa</name>
    <dbReference type="NCBI Taxonomy" id="2778730"/>
    <lineage>
        <taxon>Bacteria</taxon>
        <taxon>Pseudomonadati</taxon>
        <taxon>Pseudomonadota</taxon>
        <taxon>Alphaproteobacteria</taxon>
        <taxon>Sphingomonadales</taxon>
        <taxon>Sphingomonadaceae</taxon>
        <taxon>Sphingomonas</taxon>
    </lineage>
</organism>
<name>A0ABS2D371_9SPHN</name>
<proteinExistence type="predicted"/>
<comment type="caution">
    <text evidence="1">The sequence shown here is derived from an EMBL/GenBank/DDBJ whole genome shotgun (WGS) entry which is preliminary data.</text>
</comment>
<reference evidence="1 2" key="1">
    <citation type="submission" date="2020-12" db="EMBL/GenBank/DDBJ databases">
        <title>Sphingomonas sp.</title>
        <authorList>
            <person name="Kim M.K."/>
        </authorList>
    </citation>
    <scope>NUCLEOTIDE SEQUENCE [LARGE SCALE GENOMIC DNA]</scope>
    <source>
        <strain evidence="1 2">BT552</strain>
    </source>
</reference>
<keyword evidence="2" id="KW-1185">Reference proteome</keyword>
<dbReference type="Proteomes" id="UP000763641">
    <property type="component" value="Unassembled WGS sequence"/>
</dbReference>
<accession>A0ABS2D371</accession>
<gene>
    <name evidence="1" type="ORF">ILT43_03205</name>
</gene>
<evidence type="ECO:0000313" key="2">
    <source>
        <dbReference type="Proteomes" id="UP000763641"/>
    </source>
</evidence>